<sequence>MLRYLLSYSKKAVKYLIISVVGDIRTGKIQPTLTGNEIVDNALIANYSNQLQKSLEASGCNVTVTPEHFLDLHNADSDKYIFDQKVVDSLGAASLSELDLIVVDHSDLIWGNVSAAQSELTGQSFSLS</sequence>
<dbReference type="STRING" id="1423802.FC56_GL000730"/>
<keyword evidence="2" id="KW-1185">Reference proteome</keyword>
<name>A0A0R2CQR1_9LACO</name>
<accession>A0A0R2CQR1</accession>
<dbReference type="PATRIC" id="fig|1423802.4.peg.741"/>
<dbReference type="AlphaFoldDB" id="A0A0R2CQR1"/>
<gene>
    <name evidence="1" type="ORF">FC56_GL000730</name>
</gene>
<dbReference type="EMBL" id="AYZR01000008">
    <property type="protein sequence ID" value="KRM94008.1"/>
    <property type="molecule type" value="Genomic_DNA"/>
</dbReference>
<protein>
    <submittedName>
        <fullName evidence="1">Uncharacterized protein</fullName>
    </submittedName>
</protein>
<comment type="caution">
    <text evidence="1">The sequence shown here is derived from an EMBL/GenBank/DDBJ whole genome shotgun (WGS) entry which is preliminary data.</text>
</comment>
<dbReference type="Proteomes" id="UP000051256">
    <property type="component" value="Unassembled WGS sequence"/>
</dbReference>
<evidence type="ECO:0000313" key="2">
    <source>
        <dbReference type="Proteomes" id="UP000051256"/>
    </source>
</evidence>
<reference evidence="1 2" key="1">
    <citation type="journal article" date="2015" name="Genome Announc.">
        <title>Expanding the biotechnology potential of lactobacilli through comparative genomics of 213 strains and associated genera.</title>
        <authorList>
            <person name="Sun Z."/>
            <person name="Harris H.M."/>
            <person name="McCann A."/>
            <person name="Guo C."/>
            <person name="Argimon S."/>
            <person name="Zhang W."/>
            <person name="Yang X."/>
            <person name="Jeffery I.B."/>
            <person name="Cooney J.C."/>
            <person name="Kagawa T.F."/>
            <person name="Liu W."/>
            <person name="Song Y."/>
            <person name="Salvetti E."/>
            <person name="Wrobel A."/>
            <person name="Rasinkangas P."/>
            <person name="Parkhill J."/>
            <person name="Rea M.C."/>
            <person name="O'Sullivan O."/>
            <person name="Ritari J."/>
            <person name="Douillard F.P."/>
            <person name="Paul Ross R."/>
            <person name="Yang R."/>
            <person name="Briner A.E."/>
            <person name="Felis G.E."/>
            <person name="de Vos W.M."/>
            <person name="Barrangou R."/>
            <person name="Klaenhammer T.R."/>
            <person name="Caufield P.W."/>
            <person name="Cui Y."/>
            <person name="Zhang H."/>
            <person name="O'Toole P.W."/>
        </authorList>
    </citation>
    <scope>NUCLEOTIDE SEQUENCE [LARGE SCALE GENOMIC DNA]</scope>
    <source>
        <strain evidence="1 2">DSM 24302</strain>
    </source>
</reference>
<evidence type="ECO:0000313" key="1">
    <source>
        <dbReference type="EMBL" id="KRM94008.1"/>
    </source>
</evidence>
<organism evidence="1 2">
    <name type="scientific">Lentilactobacillus senioris DSM 24302 = JCM 17472</name>
    <dbReference type="NCBI Taxonomy" id="1423802"/>
    <lineage>
        <taxon>Bacteria</taxon>
        <taxon>Bacillati</taxon>
        <taxon>Bacillota</taxon>
        <taxon>Bacilli</taxon>
        <taxon>Lactobacillales</taxon>
        <taxon>Lactobacillaceae</taxon>
        <taxon>Lentilactobacillus</taxon>
    </lineage>
</organism>
<proteinExistence type="predicted"/>